<accession>A0A6A5ER24</accession>
<evidence type="ECO:0000313" key="1">
    <source>
        <dbReference type="EMBL" id="KAF1384526.1"/>
    </source>
</evidence>
<evidence type="ECO:0000313" key="2">
    <source>
        <dbReference type="Proteomes" id="UP000465112"/>
    </source>
</evidence>
<gene>
    <name evidence="1" type="ORF">PFLUV_G00121140</name>
</gene>
<reference evidence="1 2" key="1">
    <citation type="submission" date="2019-06" db="EMBL/GenBank/DDBJ databases">
        <title>A chromosome-scale genome assembly of the European perch, Perca fluviatilis.</title>
        <authorList>
            <person name="Roques C."/>
            <person name="Zahm M."/>
            <person name="Cabau C."/>
            <person name="Klopp C."/>
            <person name="Bouchez O."/>
            <person name="Donnadieu C."/>
            <person name="Kuhl H."/>
            <person name="Gislard M."/>
            <person name="Guendouz S."/>
            <person name="Journot L."/>
            <person name="Haffray P."/>
            <person name="Bestin A."/>
            <person name="Morvezen R."/>
            <person name="Feron R."/>
            <person name="Wen M."/>
            <person name="Jouanno E."/>
            <person name="Herpin A."/>
            <person name="Schartl M."/>
            <person name="Postlethwait J."/>
            <person name="Schaerlinger B."/>
            <person name="Chardard D."/>
            <person name="Lecocq T."/>
            <person name="Poncet C."/>
            <person name="Jaffrelo L."/>
            <person name="Lampietro C."/>
            <person name="Guiguen Y."/>
        </authorList>
    </citation>
    <scope>NUCLEOTIDE SEQUENCE [LARGE SCALE GENOMIC DNA]</scope>
    <source>
        <tissue evidence="1">Blood</tissue>
    </source>
</reference>
<sequence>MRGAFPQEALLRDASFMFAVLCTLSSPSSLFLAGSQNSFVSHLYDRDALITNSTKLGGRFSAGYKVKEGGLSR</sequence>
<dbReference type="AlphaFoldDB" id="A0A6A5ER24"/>
<proteinExistence type="predicted"/>
<protein>
    <submittedName>
        <fullName evidence="1">Uncharacterized protein</fullName>
    </submittedName>
</protein>
<dbReference type="EMBL" id="VHII01000010">
    <property type="protein sequence ID" value="KAF1384526.1"/>
    <property type="molecule type" value="Genomic_DNA"/>
</dbReference>
<dbReference type="Proteomes" id="UP000465112">
    <property type="component" value="Chromosome 10"/>
</dbReference>
<organism evidence="1 2">
    <name type="scientific">Perca fluviatilis</name>
    <name type="common">European perch</name>
    <dbReference type="NCBI Taxonomy" id="8168"/>
    <lineage>
        <taxon>Eukaryota</taxon>
        <taxon>Metazoa</taxon>
        <taxon>Chordata</taxon>
        <taxon>Craniata</taxon>
        <taxon>Vertebrata</taxon>
        <taxon>Euteleostomi</taxon>
        <taxon>Actinopterygii</taxon>
        <taxon>Neopterygii</taxon>
        <taxon>Teleostei</taxon>
        <taxon>Neoteleostei</taxon>
        <taxon>Acanthomorphata</taxon>
        <taxon>Eupercaria</taxon>
        <taxon>Perciformes</taxon>
        <taxon>Percoidei</taxon>
        <taxon>Percidae</taxon>
        <taxon>Percinae</taxon>
        <taxon>Perca</taxon>
    </lineage>
</organism>
<keyword evidence="2" id="KW-1185">Reference proteome</keyword>
<name>A0A6A5ER24_PERFL</name>
<comment type="caution">
    <text evidence="1">The sequence shown here is derived from an EMBL/GenBank/DDBJ whole genome shotgun (WGS) entry which is preliminary data.</text>
</comment>